<proteinExistence type="predicted"/>
<dbReference type="eggNOG" id="COG0484">
    <property type="taxonomic scope" value="Bacteria"/>
</dbReference>
<dbReference type="SMART" id="SM00271">
    <property type="entry name" value="DnaJ"/>
    <property type="match status" value="1"/>
</dbReference>
<dbReference type="Gene3D" id="2.60.260.20">
    <property type="entry name" value="Urease metallochaperone UreE, N-terminal domain"/>
    <property type="match status" value="2"/>
</dbReference>
<dbReference type="PROSITE" id="PS00636">
    <property type="entry name" value="DNAJ_1"/>
    <property type="match status" value="1"/>
</dbReference>
<dbReference type="FunFam" id="2.60.260.20:FF:000005">
    <property type="entry name" value="Chaperone protein dnaJ 1, mitochondrial"/>
    <property type="match status" value="1"/>
</dbReference>
<dbReference type="AlphaFoldDB" id="C7NL76"/>
<evidence type="ECO:0000256" key="5">
    <source>
        <dbReference type="ARBA" id="ARBA00023186"/>
    </source>
</evidence>
<feature type="domain" description="J" evidence="7">
    <location>
        <begin position="10"/>
        <end position="75"/>
    </location>
</feature>
<dbReference type="GO" id="GO:0051087">
    <property type="term" value="F:protein-folding chaperone binding"/>
    <property type="evidence" value="ECO:0007669"/>
    <property type="project" value="TreeGrafter"/>
</dbReference>
<dbReference type="PRINTS" id="PR00625">
    <property type="entry name" value="JDOMAIN"/>
</dbReference>
<dbReference type="Pfam" id="PF00226">
    <property type="entry name" value="DnaJ"/>
    <property type="match status" value="1"/>
</dbReference>
<dbReference type="InterPro" id="IPR001623">
    <property type="entry name" value="DnaJ_domain"/>
</dbReference>
<keyword evidence="5" id="KW-0143">Chaperone</keyword>
<dbReference type="SUPFAM" id="SSF46565">
    <property type="entry name" value="Chaperone J-domain"/>
    <property type="match status" value="1"/>
</dbReference>
<dbReference type="STRING" id="478801.Ksed_05510"/>
<dbReference type="SUPFAM" id="SSF49493">
    <property type="entry name" value="HSP40/DnaJ peptide-binding domain"/>
    <property type="match status" value="2"/>
</dbReference>
<organism evidence="8 9">
    <name type="scientific">Kytococcus sedentarius (strain ATCC 14392 / DSM 20547 / JCM 11482 / CCUG 33030 / NBRC 15357 / NCTC 11040 / CCM 314 / 541)</name>
    <name type="common">Micrococcus sedentarius</name>
    <dbReference type="NCBI Taxonomy" id="478801"/>
    <lineage>
        <taxon>Bacteria</taxon>
        <taxon>Bacillati</taxon>
        <taxon>Actinomycetota</taxon>
        <taxon>Actinomycetes</taxon>
        <taxon>Micrococcales</taxon>
        <taxon>Kytococcaceae</taxon>
        <taxon>Kytococcus</taxon>
    </lineage>
</organism>
<dbReference type="RefSeq" id="WP_012802036.1">
    <property type="nucleotide sequence ID" value="NC_013169.1"/>
</dbReference>
<accession>C7NL76</accession>
<dbReference type="InterPro" id="IPR002939">
    <property type="entry name" value="DnaJ_C"/>
</dbReference>
<dbReference type="EMBL" id="CP001686">
    <property type="protein sequence ID" value="ACV05618.1"/>
    <property type="molecule type" value="Genomic_DNA"/>
</dbReference>
<keyword evidence="2" id="KW-0677">Repeat</keyword>
<gene>
    <name evidence="8" type="ordered locus">Ksed_05510</name>
</gene>
<dbReference type="InterPro" id="IPR036869">
    <property type="entry name" value="J_dom_sf"/>
</dbReference>
<keyword evidence="3" id="KW-0863">Zinc-finger</keyword>
<dbReference type="GO" id="GO:0008270">
    <property type="term" value="F:zinc ion binding"/>
    <property type="evidence" value="ECO:0007669"/>
    <property type="project" value="UniProtKB-KW"/>
</dbReference>
<evidence type="ECO:0000256" key="2">
    <source>
        <dbReference type="ARBA" id="ARBA00022737"/>
    </source>
</evidence>
<dbReference type="PROSITE" id="PS50076">
    <property type="entry name" value="DNAJ_2"/>
    <property type="match status" value="1"/>
</dbReference>
<dbReference type="GO" id="GO:0006457">
    <property type="term" value="P:protein folding"/>
    <property type="evidence" value="ECO:0007669"/>
    <property type="project" value="InterPro"/>
</dbReference>
<dbReference type="Pfam" id="PF01556">
    <property type="entry name" value="DnaJ_C"/>
    <property type="match status" value="1"/>
</dbReference>
<dbReference type="InterPro" id="IPR018253">
    <property type="entry name" value="DnaJ_domain_CS"/>
</dbReference>
<dbReference type="PANTHER" id="PTHR24078">
    <property type="entry name" value="DNAJ HOMOLOG SUBFAMILY C MEMBER"/>
    <property type="match status" value="1"/>
</dbReference>
<evidence type="ECO:0000256" key="4">
    <source>
        <dbReference type="ARBA" id="ARBA00022833"/>
    </source>
</evidence>
<dbReference type="InterPro" id="IPR008971">
    <property type="entry name" value="HSP40/DnaJ_pept-bd"/>
</dbReference>
<dbReference type="CDD" id="cd10747">
    <property type="entry name" value="DnaJ_C"/>
    <property type="match status" value="1"/>
</dbReference>
<evidence type="ECO:0000256" key="3">
    <source>
        <dbReference type="ARBA" id="ARBA00022771"/>
    </source>
</evidence>
<dbReference type="InterPro" id="IPR051339">
    <property type="entry name" value="DnaJ_subfamily_B"/>
</dbReference>
<dbReference type="Proteomes" id="UP000006666">
    <property type="component" value="Chromosome"/>
</dbReference>
<evidence type="ECO:0000259" key="7">
    <source>
        <dbReference type="PROSITE" id="PS50076"/>
    </source>
</evidence>
<name>C7NL76_KYTSD</name>
<evidence type="ECO:0000256" key="1">
    <source>
        <dbReference type="ARBA" id="ARBA00022723"/>
    </source>
</evidence>
<dbReference type="PANTHER" id="PTHR24078:SF553">
    <property type="entry name" value="DNAJ HOMOLOG SUBFAMILY B MEMBER 5"/>
    <property type="match status" value="1"/>
</dbReference>
<dbReference type="CDD" id="cd06257">
    <property type="entry name" value="DnaJ"/>
    <property type="match status" value="1"/>
</dbReference>
<dbReference type="HOGENOM" id="CLU_017633_0_0_11"/>
<protein>
    <submittedName>
        <fullName evidence="8">DnaJ-class molecular chaperone with C-terminal Zn finger domain</fullName>
    </submittedName>
</protein>
<keyword evidence="4" id="KW-0862">Zinc</keyword>
<dbReference type="KEGG" id="kse:Ksed_05510"/>
<dbReference type="GO" id="GO:0005829">
    <property type="term" value="C:cytosol"/>
    <property type="evidence" value="ECO:0007669"/>
    <property type="project" value="TreeGrafter"/>
</dbReference>
<keyword evidence="1" id="KW-0479">Metal-binding</keyword>
<dbReference type="GO" id="GO:0051082">
    <property type="term" value="F:unfolded protein binding"/>
    <property type="evidence" value="ECO:0007669"/>
    <property type="project" value="InterPro"/>
</dbReference>
<keyword evidence="9" id="KW-1185">Reference proteome</keyword>
<reference evidence="8 9" key="1">
    <citation type="journal article" date="2009" name="Stand. Genomic Sci.">
        <title>Complete genome sequence of Kytococcus sedentarius type strain (541).</title>
        <authorList>
            <person name="Sims D."/>
            <person name="Brettin T."/>
            <person name="Detter J.C."/>
            <person name="Han C."/>
            <person name="Lapidus A."/>
            <person name="Copeland A."/>
            <person name="Glavina Del Rio T."/>
            <person name="Nolan M."/>
            <person name="Chen F."/>
            <person name="Lucas S."/>
            <person name="Tice H."/>
            <person name="Cheng J.F."/>
            <person name="Bruce D."/>
            <person name="Goodwin L."/>
            <person name="Pitluck S."/>
            <person name="Ovchinnikova G."/>
            <person name="Pati A."/>
            <person name="Ivanova N."/>
            <person name="Mavrommatis K."/>
            <person name="Chen A."/>
            <person name="Palaniappan K."/>
            <person name="D'haeseleer P."/>
            <person name="Chain P."/>
            <person name="Bristow J."/>
            <person name="Eisen J.A."/>
            <person name="Markowitz V."/>
            <person name="Hugenholtz P."/>
            <person name="Schneider S."/>
            <person name="Goker M."/>
            <person name="Pukall R."/>
            <person name="Kyrpides N.C."/>
            <person name="Klenk H.P."/>
        </authorList>
    </citation>
    <scope>NUCLEOTIDE SEQUENCE [LARGE SCALE GENOMIC DNA]</scope>
    <source>
        <strain evidence="9">ATCC 14392 / DSM 20547 / JCM 11482 / CCUG 33030 / NBRC 15357 / NCTC 11040 / CCM 314 / 541</strain>
    </source>
</reference>
<dbReference type="Gene3D" id="1.10.287.110">
    <property type="entry name" value="DnaJ domain"/>
    <property type="match status" value="1"/>
</dbReference>
<feature type="region of interest" description="Disordered" evidence="6">
    <location>
        <begin position="161"/>
        <end position="183"/>
    </location>
</feature>
<evidence type="ECO:0000313" key="9">
    <source>
        <dbReference type="Proteomes" id="UP000006666"/>
    </source>
</evidence>
<evidence type="ECO:0000313" key="8">
    <source>
        <dbReference type="EMBL" id="ACV05618.1"/>
    </source>
</evidence>
<feature type="compositionally biased region" description="Gly residues" evidence="6">
    <location>
        <begin position="161"/>
        <end position="174"/>
    </location>
</feature>
<sequence length="361" mass="37072">MASQDWFEKDFYKTLGVSPDADDAEIKKAYRKLARKNHPDQHPGDEAAEQRFKEIGEAYQVLSDAEDREQYDAIRQMAAGGARFSAGGGPGGGGADGFEDVFSSMFGGGGGGGQRVRFTTGGPGGAGMGGMGGRGGQSVDPEDLEDILRMFGGGGGAGFGAPGGGAGFGPGGAGPRSAPTKGQDVESSVTVDLRQAMTGDKATVRQPDGSSTTIRIPAGVKDGQKIRLKGKGHPSRTGGPPGDLMITVHVRPHPVFRREGDNLVLDLPVTFAEAALGATVAVPTLDGQSVKVKLAPGTPSGRRLRIRGRGMPTKNGNGDLIAVVQVEVPAELSDAQREAIEALRAADDSDPRAGLATRAAS</sequence>
<evidence type="ECO:0000256" key="6">
    <source>
        <dbReference type="SAM" id="MobiDB-lite"/>
    </source>
</evidence>